<feature type="compositionally biased region" description="Basic and acidic residues" evidence="1">
    <location>
        <begin position="19"/>
        <end position="36"/>
    </location>
</feature>
<dbReference type="KEGG" id="dpg:DESPIGER_2277"/>
<name>A0A1K1LHD0_9BACT</name>
<feature type="compositionally biased region" description="Pro residues" evidence="1">
    <location>
        <begin position="7"/>
        <end position="18"/>
    </location>
</feature>
<evidence type="ECO:0000313" key="2">
    <source>
        <dbReference type="EMBL" id="SFV74099.1"/>
    </source>
</evidence>
<feature type="region of interest" description="Disordered" evidence="1">
    <location>
        <begin position="1"/>
        <end position="49"/>
    </location>
</feature>
<evidence type="ECO:0000256" key="1">
    <source>
        <dbReference type="SAM" id="MobiDB-lite"/>
    </source>
</evidence>
<evidence type="ECO:0000313" key="3">
    <source>
        <dbReference type="Proteomes" id="UP000186323"/>
    </source>
</evidence>
<proteinExistence type="predicted"/>
<organism evidence="2 3">
    <name type="scientific">Desulfovibrio piger</name>
    <dbReference type="NCBI Taxonomy" id="901"/>
    <lineage>
        <taxon>Bacteria</taxon>
        <taxon>Pseudomonadati</taxon>
        <taxon>Thermodesulfobacteriota</taxon>
        <taxon>Desulfovibrionia</taxon>
        <taxon>Desulfovibrionales</taxon>
        <taxon>Desulfovibrionaceae</taxon>
        <taxon>Desulfovibrio</taxon>
    </lineage>
</organism>
<accession>A0A1K1LHD0</accession>
<dbReference type="EMBL" id="LT630450">
    <property type="protein sequence ID" value="SFV74099.1"/>
    <property type="molecule type" value="Genomic_DNA"/>
</dbReference>
<gene>
    <name evidence="2" type="ORF">DESPIGER_2277</name>
</gene>
<feature type="compositionally biased region" description="Basic residues" evidence="1">
    <location>
        <begin position="37"/>
        <end position="49"/>
    </location>
</feature>
<sequence length="49" mass="5370">MKYGSGGPPPPVRPPGQPRPDRRPPSRGRGGDDVRSGRRTSRGRVPRRP</sequence>
<reference evidence="3" key="1">
    <citation type="submission" date="2016-10" db="EMBL/GenBank/DDBJ databases">
        <authorList>
            <person name="Wegmann U."/>
        </authorList>
    </citation>
    <scope>NUCLEOTIDE SEQUENCE [LARGE SCALE GENOMIC DNA]</scope>
</reference>
<dbReference type="AlphaFoldDB" id="A0A1K1LHD0"/>
<dbReference type="Proteomes" id="UP000186323">
    <property type="component" value="Chromosome I"/>
</dbReference>
<protein>
    <submittedName>
        <fullName evidence="2">Uncharacterized protein</fullName>
    </submittedName>
</protein>
<keyword evidence="3" id="KW-1185">Reference proteome</keyword>